<sequence>MKYGQLSHFSHPNHPLHLHNSDVPFNCDGCREVGLGSRFSCPPCNFDLHTHCAAAAASPAPLRHPFYPKCAFQFLPRPPGDAPRYCNACGRDAPGFLFHCRTCGFDLHPCCAALPHVLEADGGGGGGLRLYLRRRASSPCHRCGRKGRSWSYRSGCGKYELHVACVTEMLVDSWQELYGGGGKKAAPWNGNIPRIRGAAASHHRIGSGKGKVRRCCEVAAMAVQFVISAVLGDPTAMIAGIVGSFIFR</sequence>
<keyword evidence="2" id="KW-1133">Transmembrane helix</keyword>
<reference evidence="4 5" key="1">
    <citation type="journal article" date="2022" name="Nat. Plants">
        <title>Genomes of leafy and leafless Platanthera orchids illuminate the evolution of mycoheterotrophy.</title>
        <authorList>
            <person name="Li M.H."/>
            <person name="Liu K.W."/>
            <person name="Li Z."/>
            <person name="Lu H.C."/>
            <person name="Ye Q.L."/>
            <person name="Zhang D."/>
            <person name="Wang J.Y."/>
            <person name="Li Y.F."/>
            <person name="Zhong Z.M."/>
            <person name="Liu X."/>
            <person name="Yu X."/>
            <person name="Liu D.K."/>
            <person name="Tu X.D."/>
            <person name="Liu B."/>
            <person name="Hao Y."/>
            <person name="Liao X.Y."/>
            <person name="Jiang Y.T."/>
            <person name="Sun W.H."/>
            <person name="Chen J."/>
            <person name="Chen Y.Q."/>
            <person name="Ai Y."/>
            <person name="Zhai J.W."/>
            <person name="Wu S.S."/>
            <person name="Zhou Z."/>
            <person name="Hsiao Y.Y."/>
            <person name="Wu W.L."/>
            <person name="Chen Y.Y."/>
            <person name="Lin Y.F."/>
            <person name="Hsu J.L."/>
            <person name="Li C.Y."/>
            <person name="Wang Z.W."/>
            <person name="Zhao X."/>
            <person name="Zhong W.Y."/>
            <person name="Ma X.K."/>
            <person name="Ma L."/>
            <person name="Huang J."/>
            <person name="Chen G.Z."/>
            <person name="Huang M.Z."/>
            <person name="Huang L."/>
            <person name="Peng D.H."/>
            <person name="Luo Y.B."/>
            <person name="Zou S.Q."/>
            <person name="Chen S.P."/>
            <person name="Lan S."/>
            <person name="Tsai W.C."/>
            <person name="Van de Peer Y."/>
            <person name="Liu Z.J."/>
        </authorList>
    </citation>
    <scope>NUCLEOTIDE SEQUENCE [LARGE SCALE GENOMIC DNA]</scope>
    <source>
        <strain evidence="4">Lor288</strain>
    </source>
</reference>
<keyword evidence="2" id="KW-0812">Transmembrane</keyword>
<dbReference type="Pfam" id="PF03107">
    <property type="entry name" value="C1_2"/>
    <property type="match status" value="2"/>
</dbReference>
<feature type="transmembrane region" description="Helical" evidence="2">
    <location>
        <begin position="221"/>
        <end position="247"/>
    </location>
</feature>
<dbReference type="PANTHER" id="PTHR46477:SF3">
    <property type="entry name" value="CYSTEINE_HISTIDINE-RICH C1 DOMAIN FAMILY PROTEIN"/>
    <property type="match status" value="1"/>
</dbReference>
<feature type="domain" description="DC1" evidence="3">
    <location>
        <begin position="9"/>
        <end position="53"/>
    </location>
</feature>
<keyword evidence="5" id="KW-1185">Reference proteome</keyword>
<dbReference type="InterPro" id="IPR046349">
    <property type="entry name" value="C1-like_sf"/>
</dbReference>
<feature type="domain" description="DC1" evidence="3">
    <location>
        <begin position="75"/>
        <end position="112"/>
    </location>
</feature>
<evidence type="ECO:0000259" key="3">
    <source>
        <dbReference type="Pfam" id="PF03107"/>
    </source>
</evidence>
<gene>
    <name evidence="4" type="ORF">KSP40_PGU021839</name>
</gene>
<keyword evidence="2" id="KW-0472">Membrane</keyword>
<dbReference type="PANTHER" id="PTHR46477">
    <property type="entry name" value="CYSTEINE/HISTIDINE-RICH C1 DOMAIN FAMILY PROTEIN"/>
    <property type="match status" value="1"/>
</dbReference>
<evidence type="ECO:0000256" key="1">
    <source>
        <dbReference type="ARBA" id="ARBA00022737"/>
    </source>
</evidence>
<accession>A0ABR2MLP0</accession>
<evidence type="ECO:0000256" key="2">
    <source>
        <dbReference type="SAM" id="Phobius"/>
    </source>
</evidence>
<organism evidence="4 5">
    <name type="scientific">Platanthera guangdongensis</name>
    <dbReference type="NCBI Taxonomy" id="2320717"/>
    <lineage>
        <taxon>Eukaryota</taxon>
        <taxon>Viridiplantae</taxon>
        <taxon>Streptophyta</taxon>
        <taxon>Embryophyta</taxon>
        <taxon>Tracheophyta</taxon>
        <taxon>Spermatophyta</taxon>
        <taxon>Magnoliopsida</taxon>
        <taxon>Liliopsida</taxon>
        <taxon>Asparagales</taxon>
        <taxon>Orchidaceae</taxon>
        <taxon>Orchidoideae</taxon>
        <taxon>Orchideae</taxon>
        <taxon>Orchidinae</taxon>
        <taxon>Platanthera</taxon>
    </lineage>
</organism>
<proteinExistence type="predicted"/>
<dbReference type="Proteomes" id="UP001412067">
    <property type="component" value="Unassembled WGS sequence"/>
</dbReference>
<evidence type="ECO:0000313" key="5">
    <source>
        <dbReference type="Proteomes" id="UP001412067"/>
    </source>
</evidence>
<keyword evidence="1" id="KW-0677">Repeat</keyword>
<dbReference type="InterPro" id="IPR004146">
    <property type="entry name" value="DC1"/>
</dbReference>
<dbReference type="EMBL" id="JBBWWR010000007">
    <property type="protein sequence ID" value="KAK8963863.1"/>
    <property type="molecule type" value="Genomic_DNA"/>
</dbReference>
<comment type="caution">
    <text evidence="4">The sequence shown here is derived from an EMBL/GenBank/DDBJ whole genome shotgun (WGS) entry which is preliminary data.</text>
</comment>
<evidence type="ECO:0000313" key="4">
    <source>
        <dbReference type="EMBL" id="KAK8963863.1"/>
    </source>
</evidence>
<dbReference type="SUPFAM" id="SSF57889">
    <property type="entry name" value="Cysteine-rich domain"/>
    <property type="match status" value="2"/>
</dbReference>
<protein>
    <recommendedName>
        <fullName evidence="3">DC1 domain-containing protein</fullName>
    </recommendedName>
</protein>
<name>A0ABR2MLP0_9ASPA</name>